<sequence length="122" mass="13167">MNDTPSSRPTALERLTRNLSSISATHLVAGMQKVTRAVMTQGAVVITRHEQPTMVLMSVDHYMKLQQAAEPNLDALTRQFDDMFARMQGAQAAQAMAQAFDMTPRELGKAAVHAAGPGPSST</sequence>
<dbReference type="InterPro" id="IPR036165">
    <property type="entry name" value="YefM-like_sf"/>
</dbReference>
<dbReference type="Proteomes" id="UP000184226">
    <property type="component" value="Unassembled WGS sequence"/>
</dbReference>
<dbReference type="EMBL" id="FQXE01000002">
    <property type="protein sequence ID" value="SHH06789.1"/>
    <property type="molecule type" value="Genomic_DNA"/>
</dbReference>
<gene>
    <name evidence="2" type="ORF">SAMN04488135_10299</name>
</gene>
<dbReference type="Gene3D" id="3.40.1620.10">
    <property type="entry name" value="YefM-like domain"/>
    <property type="match status" value="1"/>
</dbReference>
<dbReference type="OrthoDB" id="9154042at2"/>
<name>A0A1M5PZ86_9BURK</name>
<accession>A0A1M5PZ86</accession>
<reference evidence="2 3" key="1">
    <citation type="submission" date="2016-11" db="EMBL/GenBank/DDBJ databases">
        <authorList>
            <person name="Jaros S."/>
            <person name="Januszkiewicz K."/>
            <person name="Wedrychowicz H."/>
        </authorList>
    </citation>
    <scope>NUCLEOTIDE SEQUENCE [LARGE SCALE GENOMIC DNA]</scope>
    <source>
        <strain evidence="2 3">CGMCC 1.10190</strain>
    </source>
</reference>
<organism evidence="2 3">
    <name type="scientific">Pollutimonas bauzanensis</name>
    <dbReference type="NCBI Taxonomy" id="658167"/>
    <lineage>
        <taxon>Bacteria</taxon>
        <taxon>Pseudomonadati</taxon>
        <taxon>Pseudomonadota</taxon>
        <taxon>Betaproteobacteria</taxon>
        <taxon>Burkholderiales</taxon>
        <taxon>Alcaligenaceae</taxon>
        <taxon>Pollutimonas</taxon>
    </lineage>
</organism>
<dbReference type="STRING" id="658167.SAMN04488135_10299"/>
<dbReference type="NCBIfam" id="TIGR01552">
    <property type="entry name" value="phd_fam"/>
    <property type="match status" value="1"/>
</dbReference>
<dbReference type="SUPFAM" id="SSF143120">
    <property type="entry name" value="YefM-like"/>
    <property type="match status" value="1"/>
</dbReference>
<dbReference type="AlphaFoldDB" id="A0A1M5PZ86"/>
<evidence type="ECO:0000313" key="3">
    <source>
        <dbReference type="Proteomes" id="UP000184226"/>
    </source>
</evidence>
<proteinExistence type="inferred from homology"/>
<evidence type="ECO:0000256" key="1">
    <source>
        <dbReference type="ARBA" id="ARBA00009981"/>
    </source>
</evidence>
<comment type="similarity">
    <text evidence="1">Belongs to the phD/YefM antitoxin family.</text>
</comment>
<dbReference type="RefSeq" id="WP_073101757.1">
    <property type="nucleotide sequence ID" value="NZ_FQXE01000002.1"/>
</dbReference>
<protein>
    <submittedName>
        <fullName evidence="2">Prevent-host-death family protein</fullName>
    </submittedName>
</protein>
<evidence type="ECO:0000313" key="2">
    <source>
        <dbReference type="EMBL" id="SHH06789.1"/>
    </source>
</evidence>
<keyword evidence="3" id="KW-1185">Reference proteome</keyword>